<feature type="domain" description="DUF4232" evidence="3">
    <location>
        <begin position="73"/>
        <end position="210"/>
    </location>
</feature>
<feature type="compositionally biased region" description="Low complexity" evidence="1">
    <location>
        <begin position="30"/>
        <end position="55"/>
    </location>
</feature>
<dbReference type="OrthoDB" id="3268346at2"/>
<evidence type="ECO:0000256" key="1">
    <source>
        <dbReference type="SAM" id="MobiDB-lite"/>
    </source>
</evidence>
<evidence type="ECO:0000256" key="2">
    <source>
        <dbReference type="SAM" id="SignalP"/>
    </source>
</evidence>
<dbReference type="InterPro" id="IPR025326">
    <property type="entry name" value="DUF4232"/>
</dbReference>
<dbReference type="Proteomes" id="UP000309133">
    <property type="component" value="Unassembled WGS sequence"/>
</dbReference>
<feature type="region of interest" description="Disordered" evidence="1">
    <location>
        <begin position="30"/>
        <end position="70"/>
    </location>
</feature>
<dbReference type="Pfam" id="PF14016">
    <property type="entry name" value="DUF4232"/>
    <property type="match status" value="1"/>
</dbReference>
<keyword evidence="2" id="KW-0732">Signal</keyword>
<keyword evidence="5" id="KW-1185">Reference proteome</keyword>
<dbReference type="AlphaFoldDB" id="A0A4S4FLT2"/>
<sequence>MSRSVRMFVPAAIAAVTLCALLAGCSAPAPASTVTVTTPPETSATPSPTASASVTPTPPPVDPTDPNAPAAQCADDAIGTQVLPADSGAGSMYYQLVFTNTGTADCELRGYPGVSVVGDGNGTQLGASAEHFDGMEIATYPLKPGDSIGASIQMVNIGTDGGPLGDACDVAAGDGWRIYPPHSFVAVFVESPGLPACLSSDVSWLRVGALSAE</sequence>
<feature type="signal peptide" evidence="2">
    <location>
        <begin position="1"/>
        <end position="31"/>
    </location>
</feature>
<dbReference type="RefSeq" id="WP_136427275.1">
    <property type="nucleotide sequence ID" value="NZ_SSSM01000004.1"/>
</dbReference>
<evidence type="ECO:0000313" key="5">
    <source>
        <dbReference type="Proteomes" id="UP000309133"/>
    </source>
</evidence>
<evidence type="ECO:0000259" key="3">
    <source>
        <dbReference type="Pfam" id="PF14016"/>
    </source>
</evidence>
<comment type="caution">
    <text evidence="4">The sequence shown here is derived from an EMBL/GenBank/DDBJ whole genome shotgun (WGS) entry which is preliminary data.</text>
</comment>
<dbReference type="EMBL" id="SSSM01000004">
    <property type="protein sequence ID" value="THG30862.1"/>
    <property type="molecule type" value="Genomic_DNA"/>
</dbReference>
<gene>
    <name evidence="4" type="ORF">E6C64_09535</name>
</gene>
<evidence type="ECO:0000313" key="4">
    <source>
        <dbReference type="EMBL" id="THG30862.1"/>
    </source>
</evidence>
<organism evidence="4 5">
    <name type="scientific">Naasia lichenicola</name>
    <dbReference type="NCBI Taxonomy" id="2565933"/>
    <lineage>
        <taxon>Bacteria</taxon>
        <taxon>Bacillati</taxon>
        <taxon>Actinomycetota</taxon>
        <taxon>Actinomycetes</taxon>
        <taxon>Micrococcales</taxon>
        <taxon>Microbacteriaceae</taxon>
        <taxon>Naasia</taxon>
    </lineage>
</organism>
<reference evidence="4 5" key="1">
    <citation type="submission" date="2019-04" db="EMBL/GenBank/DDBJ databases">
        <authorList>
            <person name="Jiang L."/>
        </authorList>
    </citation>
    <scope>NUCLEOTIDE SEQUENCE [LARGE SCALE GENOMIC DNA]</scope>
    <source>
        <strain evidence="4 5">YIM 131853</strain>
    </source>
</reference>
<dbReference type="PROSITE" id="PS51257">
    <property type="entry name" value="PROKAR_LIPOPROTEIN"/>
    <property type="match status" value="1"/>
</dbReference>
<feature type="chain" id="PRO_5020530941" evidence="2">
    <location>
        <begin position="32"/>
        <end position="213"/>
    </location>
</feature>
<proteinExistence type="predicted"/>
<protein>
    <submittedName>
        <fullName evidence="4">DUF4232 domain-containing protein</fullName>
    </submittedName>
</protein>
<name>A0A4S4FLT2_9MICO</name>
<accession>A0A4S4FLT2</accession>